<dbReference type="RefSeq" id="WP_012606988.1">
    <property type="nucleotide sequence ID" value="NC_011761.1"/>
</dbReference>
<gene>
    <name evidence="2" type="ordered locus">AFE_1317</name>
</gene>
<feature type="transmembrane region" description="Helical" evidence="1">
    <location>
        <begin position="42"/>
        <end position="64"/>
    </location>
</feature>
<keyword evidence="3" id="KW-1185">Reference proteome</keyword>
<dbReference type="GeneID" id="65280567"/>
<keyword evidence="1" id="KW-1133">Transmembrane helix</keyword>
<dbReference type="STRING" id="243159.AFE_1317"/>
<evidence type="ECO:0000313" key="2">
    <source>
        <dbReference type="EMBL" id="ACK79329.1"/>
    </source>
</evidence>
<feature type="transmembrane region" description="Helical" evidence="1">
    <location>
        <begin position="20"/>
        <end position="36"/>
    </location>
</feature>
<protein>
    <submittedName>
        <fullName evidence="2">Uncharacterized protein</fullName>
    </submittedName>
</protein>
<keyword evidence="1" id="KW-0472">Membrane</keyword>
<proteinExistence type="predicted"/>
<evidence type="ECO:0000313" key="3">
    <source>
        <dbReference type="Proteomes" id="UP000001362"/>
    </source>
</evidence>
<dbReference type="KEGG" id="afr:AFE_1317"/>
<keyword evidence="1" id="KW-0812">Transmembrane</keyword>
<dbReference type="EMBL" id="CP001219">
    <property type="protein sequence ID" value="ACK79329.1"/>
    <property type="molecule type" value="Genomic_DNA"/>
</dbReference>
<dbReference type="AlphaFoldDB" id="B7J9C2"/>
<accession>B7J9C2</accession>
<dbReference type="HOGENOM" id="CLU_2821253_0_0_6"/>
<sequence length="66" mass="7328">MLYFNKRVREDIIKTFNRLAYAGGFTQLAAAAALYYKEGHASGFLAAIGFILSCKAISWIVMAYEA</sequence>
<organism evidence="2 3">
    <name type="scientific">Acidithiobacillus ferrooxidans (strain ATCC 23270 / DSM 14882 / CIP 104768 / NCIMB 8455)</name>
    <name type="common">Ferrobacillus ferrooxidans (strain ATCC 23270)</name>
    <dbReference type="NCBI Taxonomy" id="243159"/>
    <lineage>
        <taxon>Bacteria</taxon>
        <taxon>Pseudomonadati</taxon>
        <taxon>Pseudomonadota</taxon>
        <taxon>Acidithiobacillia</taxon>
        <taxon>Acidithiobacillales</taxon>
        <taxon>Acidithiobacillaceae</taxon>
        <taxon>Acidithiobacillus</taxon>
    </lineage>
</organism>
<evidence type="ECO:0000256" key="1">
    <source>
        <dbReference type="SAM" id="Phobius"/>
    </source>
</evidence>
<reference evidence="2 3" key="1">
    <citation type="journal article" date="2008" name="BMC Genomics">
        <title>Acidithiobacillus ferrooxidans metabolism: from genome sequence to industrial applications.</title>
        <authorList>
            <person name="Valdes J."/>
            <person name="Pedroso I."/>
            <person name="Quatrini R."/>
            <person name="Dodson R.J."/>
            <person name="Tettelin H."/>
            <person name="Blake R.II."/>
            <person name="Eisen J.A."/>
            <person name="Holmes D.S."/>
        </authorList>
    </citation>
    <scope>NUCLEOTIDE SEQUENCE [LARGE SCALE GENOMIC DNA]</scope>
    <source>
        <strain evidence="3">ATCC 23270 / DSM 14882 / CIP 104768 / NCIMB 8455</strain>
    </source>
</reference>
<name>B7J9C2_ACIF2</name>
<dbReference type="PaxDb" id="243159-AFE_1317"/>
<dbReference type="Proteomes" id="UP000001362">
    <property type="component" value="Chromosome"/>
</dbReference>